<gene>
    <name evidence="1" type="ORF">EDC23_1747</name>
</gene>
<dbReference type="AlphaFoldDB" id="A0A4R8IJU4"/>
<proteinExistence type="predicted"/>
<comment type="caution">
    <text evidence="1">The sequence shown here is derived from an EMBL/GenBank/DDBJ whole genome shotgun (WGS) entry which is preliminary data.</text>
</comment>
<organism evidence="1 2">
    <name type="scientific">Thiohalophilus thiocyanatoxydans</name>
    <dbReference type="NCBI Taxonomy" id="381308"/>
    <lineage>
        <taxon>Bacteria</taxon>
        <taxon>Pseudomonadati</taxon>
        <taxon>Pseudomonadota</taxon>
        <taxon>Gammaproteobacteria</taxon>
        <taxon>Thiohalomonadales</taxon>
        <taxon>Thiohalophilaceae</taxon>
        <taxon>Thiohalophilus</taxon>
    </lineage>
</organism>
<evidence type="ECO:0000313" key="1">
    <source>
        <dbReference type="EMBL" id="TDY01001.1"/>
    </source>
</evidence>
<dbReference type="RefSeq" id="WP_134083560.1">
    <property type="nucleotide sequence ID" value="NZ_SOQX01000004.1"/>
</dbReference>
<reference evidence="1 2" key="1">
    <citation type="submission" date="2019-03" db="EMBL/GenBank/DDBJ databases">
        <title>Genomic Encyclopedia of Type Strains, Phase IV (KMG-IV): sequencing the most valuable type-strain genomes for metagenomic binning, comparative biology and taxonomic classification.</title>
        <authorList>
            <person name="Goeker M."/>
        </authorList>
    </citation>
    <scope>NUCLEOTIDE SEQUENCE [LARGE SCALE GENOMIC DNA]</scope>
    <source>
        <strain evidence="1 2">DSM 16326</strain>
    </source>
</reference>
<accession>A0A4R8IJU4</accession>
<name>A0A4R8IJU4_9GAMM</name>
<dbReference type="Proteomes" id="UP000294914">
    <property type="component" value="Unassembled WGS sequence"/>
</dbReference>
<dbReference type="OrthoDB" id="5784750at2"/>
<protein>
    <submittedName>
        <fullName evidence="1">Uncharacterized protein</fullName>
    </submittedName>
</protein>
<evidence type="ECO:0000313" key="2">
    <source>
        <dbReference type="Proteomes" id="UP000294914"/>
    </source>
</evidence>
<dbReference type="EMBL" id="SOQX01000004">
    <property type="protein sequence ID" value="TDY01001.1"/>
    <property type="molecule type" value="Genomic_DNA"/>
</dbReference>
<sequence length="126" mass="14414">MTDSHTSSGRQASQQRYEALSPINQPQVHIRFAGDFEGNAVTWDARLHTLRHEYEQSLLQQTPAPETLRQYIHIHAAQGKLLPITVALNVPLFDEPTILKTLIMIHNYKRLRFGRHEFGQPVSFSG</sequence>
<keyword evidence="2" id="KW-1185">Reference proteome</keyword>